<comment type="caution">
    <text evidence="1">The sequence shown here is derived from an EMBL/GenBank/DDBJ whole genome shotgun (WGS) entry which is preliminary data.</text>
</comment>
<gene>
    <name evidence="1" type="ORF">HNQ88_003752</name>
</gene>
<dbReference type="RefSeq" id="WP_309940794.1">
    <property type="nucleotide sequence ID" value="NZ_AP025306.1"/>
</dbReference>
<name>A0AAE3XRQ0_9BACT</name>
<dbReference type="EMBL" id="JAVDQD010000005">
    <property type="protein sequence ID" value="MDR6240676.1"/>
    <property type="molecule type" value="Genomic_DNA"/>
</dbReference>
<dbReference type="AlphaFoldDB" id="A0AAE3XRQ0"/>
<proteinExistence type="predicted"/>
<dbReference type="Proteomes" id="UP001185092">
    <property type="component" value="Unassembled WGS sequence"/>
</dbReference>
<protein>
    <submittedName>
        <fullName evidence="1">Uncharacterized protein</fullName>
    </submittedName>
</protein>
<accession>A0AAE3XRQ0</accession>
<sequence length="650" mass="75328">MFLSKKAGICDGKFKQKDTIQMFKKVKGGTYSLPNSICFFDELQWNEDDIREEIVRKRRLFFEKDGAMHVKSSKSHLEKRNNPIEEIGTQKAGDLPDLLVSDGGELAIVDTPKPRMYYATPENIEKTNRALNERQSELSVVPQAKHALSISSDSEDKELIAVMIGFNKKVRDEIGHVSQCTSFALHSLNATFDNALAFVYNHPFGKMDQEHQWTECDVDGFCWRAHSGALGMLEHEESDFFGKTLEDRKVDKQSVKSGFVEAGVSRLNQQFDKLGLNQYVRPRLTEMVMCNGFSWTISDKKKESLPDAKLKKDEAATDLDRRKKGYAEFLMEKHLKKMARDAHAVLESSRTRWNRHAASVLAMDGDDWISLESTNFFTFRKMAFLSQFDKLLIKHKGLREALDRYFGVIGPDLVVAPAEKRTGLINEWVKNKLKLEKVGQEVQEECELLTKRFEDLGKVGEGRFFFLSMYGRKDGQSFHERVSPMCSGKKMTFRMRRSQEAELEELKYRMQEQLIRMKDVHLRVDFKDKELNEALSLEMEALLPKYESAFEYMNKQVVYEDALYLARDIRSTLKDEAVDILRYIFSLFLRSFGFSTEGVETHSYSKMDTEIRKLYISFSNEKMTENARATMDFMHQFDRVMYTLSPLVRI</sequence>
<reference evidence="1" key="1">
    <citation type="submission" date="2023-07" db="EMBL/GenBank/DDBJ databases">
        <title>Genomic Encyclopedia of Type Strains, Phase IV (KMG-IV): sequencing the most valuable type-strain genomes for metagenomic binning, comparative biology and taxonomic classification.</title>
        <authorList>
            <person name="Goeker M."/>
        </authorList>
    </citation>
    <scope>NUCLEOTIDE SEQUENCE</scope>
    <source>
        <strain evidence="1">DSM 26174</strain>
    </source>
</reference>
<organism evidence="1 2">
    <name type="scientific">Aureibacter tunicatorum</name>
    <dbReference type="NCBI Taxonomy" id="866807"/>
    <lineage>
        <taxon>Bacteria</taxon>
        <taxon>Pseudomonadati</taxon>
        <taxon>Bacteroidota</taxon>
        <taxon>Cytophagia</taxon>
        <taxon>Cytophagales</taxon>
        <taxon>Persicobacteraceae</taxon>
        <taxon>Aureibacter</taxon>
    </lineage>
</organism>
<keyword evidence="2" id="KW-1185">Reference proteome</keyword>
<evidence type="ECO:0000313" key="2">
    <source>
        <dbReference type="Proteomes" id="UP001185092"/>
    </source>
</evidence>
<evidence type="ECO:0000313" key="1">
    <source>
        <dbReference type="EMBL" id="MDR6240676.1"/>
    </source>
</evidence>